<organism evidence="1 2">
    <name type="scientific">Neoarthrinium moseri</name>
    <dbReference type="NCBI Taxonomy" id="1658444"/>
    <lineage>
        <taxon>Eukaryota</taxon>
        <taxon>Fungi</taxon>
        <taxon>Dikarya</taxon>
        <taxon>Ascomycota</taxon>
        <taxon>Pezizomycotina</taxon>
        <taxon>Sordariomycetes</taxon>
        <taxon>Xylariomycetidae</taxon>
        <taxon>Amphisphaeriales</taxon>
        <taxon>Apiosporaceae</taxon>
        <taxon>Neoarthrinium</taxon>
    </lineage>
</organism>
<accession>A0A9P9WWI6</accession>
<dbReference type="EMBL" id="JAFIMR010000002">
    <property type="protein sequence ID" value="KAI1880593.1"/>
    <property type="molecule type" value="Genomic_DNA"/>
</dbReference>
<comment type="caution">
    <text evidence="1">The sequence shown here is derived from an EMBL/GenBank/DDBJ whole genome shotgun (WGS) entry which is preliminary data.</text>
</comment>
<dbReference type="Proteomes" id="UP000829685">
    <property type="component" value="Unassembled WGS sequence"/>
</dbReference>
<dbReference type="AlphaFoldDB" id="A0A9P9WWI6"/>
<keyword evidence="2" id="KW-1185">Reference proteome</keyword>
<protein>
    <submittedName>
        <fullName evidence="1">Uncharacterized protein</fullName>
    </submittedName>
</protein>
<evidence type="ECO:0000313" key="2">
    <source>
        <dbReference type="Proteomes" id="UP000829685"/>
    </source>
</evidence>
<reference evidence="1" key="1">
    <citation type="submission" date="2021-03" db="EMBL/GenBank/DDBJ databases">
        <title>Revisited historic fungal species revealed as producer of novel bioactive compounds through whole genome sequencing and comparative genomics.</title>
        <authorList>
            <person name="Vignolle G.A."/>
            <person name="Hochenegger N."/>
            <person name="Mach R.L."/>
            <person name="Mach-Aigner A.R."/>
            <person name="Javad Rahimi M."/>
            <person name="Salim K.A."/>
            <person name="Chan C.M."/>
            <person name="Lim L.B.L."/>
            <person name="Cai F."/>
            <person name="Druzhinina I.S."/>
            <person name="U'Ren J.M."/>
            <person name="Derntl C."/>
        </authorList>
    </citation>
    <scope>NUCLEOTIDE SEQUENCE</scope>
    <source>
        <strain evidence="1">TUCIM 5799</strain>
    </source>
</reference>
<evidence type="ECO:0000313" key="1">
    <source>
        <dbReference type="EMBL" id="KAI1880593.1"/>
    </source>
</evidence>
<name>A0A9P9WWI6_9PEZI</name>
<proteinExistence type="predicted"/>
<sequence>MIYREALQLFLSISALTAVTIAIPIAKVNTTAATRPSFYNKSHSSLNLTTSTLATAVDINSTSRTETTVNITQQTSSPTNGTIFDTINVNTTSVTTIEDSFPQHTPSQSIDNTSDVDPAPTTVANGNITSQCASSPNNNSLATLDDEGRPGKIPYRRFPKCYVECFDSEGTDDKTWPAIGDIRDLTTHEFCHSQWVWVGNWMLEHLQFCVAGYPGSTGRCEHCRPQCHQEAKTVMDSLCGTPG</sequence>
<gene>
    <name evidence="1" type="ORF">JX265_000833</name>
</gene>